<evidence type="ECO:0000313" key="1">
    <source>
        <dbReference type="EMBL" id="KAJ4492296.1"/>
    </source>
</evidence>
<accession>A0ABQ8VFQ2</accession>
<proteinExistence type="predicted"/>
<dbReference type="EMBL" id="JANVFT010000039">
    <property type="protein sequence ID" value="KAJ4492296.1"/>
    <property type="molecule type" value="Genomic_DNA"/>
</dbReference>
<protein>
    <submittedName>
        <fullName evidence="1">Uncharacterized protein</fullName>
    </submittedName>
</protein>
<reference evidence="1" key="1">
    <citation type="submission" date="2022-08" db="EMBL/GenBank/DDBJ databases">
        <title>A Global Phylogenomic Analysis of the Shiitake Genus Lentinula.</title>
        <authorList>
            <consortium name="DOE Joint Genome Institute"/>
            <person name="Sierra-Patev S."/>
            <person name="Min B."/>
            <person name="Naranjo-Ortiz M."/>
            <person name="Looney B."/>
            <person name="Konkel Z."/>
            <person name="Slot J.C."/>
            <person name="Sakamoto Y."/>
            <person name="Steenwyk J.L."/>
            <person name="Rokas A."/>
            <person name="Carro J."/>
            <person name="Camarero S."/>
            <person name="Ferreira P."/>
            <person name="Molpeceres G."/>
            <person name="Ruiz-Duenas F.J."/>
            <person name="Serrano A."/>
            <person name="Henrissat B."/>
            <person name="Drula E."/>
            <person name="Hughes K.W."/>
            <person name="Mata J.L."/>
            <person name="Ishikawa N.K."/>
            <person name="Vargas-Isla R."/>
            <person name="Ushijima S."/>
            <person name="Smith C.A."/>
            <person name="Ahrendt S."/>
            <person name="Andreopoulos W."/>
            <person name="He G."/>
            <person name="Labutti K."/>
            <person name="Lipzen A."/>
            <person name="Ng V."/>
            <person name="Riley R."/>
            <person name="Sandor L."/>
            <person name="Barry K."/>
            <person name="Martinez A.T."/>
            <person name="Xiao Y."/>
            <person name="Gibbons J.G."/>
            <person name="Terashima K."/>
            <person name="Grigoriev I.V."/>
            <person name="Hibbett D.S."/>
        </authorList>
    </citation>
    <scope>NUCLEOTIDE SEQUENCE</scope>
    <source>
        <strain evidence="1">RHP3577 ss4</strain>
    </source>
</reference>
<evidence type="ECO:0000313" key="2">
    <source>
        <dbReference type="Proteomes" id="UP001150217"/>
    </source>
</evidence>
<feature type="non-terminal residue" evidence="1">
    <location>
        <position position="146"/>
    </location>
</feature>
<sequence>MDPDLEDVIEAIRLMESDNKIMPSVKGEWKLPIWAPTREDTDPDIMDHVRKLGIPLGNREEIPLVILHKLGSFQHDPILKKRLDTIFSPNHHTFVYMCRPPFYFVHHPVFLSIRLALGKLNSFSKAFASIGDSILQLGTIKVDKKI</sequence>
<gene>
    <name evidence="1" type="ORF">C8R41DRAFT_832851</name>
</gene>
<keyword evidence="2" id="KW-1185">Reference proteome</keyword>
<comment type="caution">
    <text evidence="1">The sequence shown here is derived from an EMBL/GenBank/DDBJ whole genome shotgun (WGS) entry which is preliminary data.</text>
</comment>
<organism evidence="1 2">
    <name type="scientific">Lentinula lateritia</name>
    <dbReference type="NCBI Taxonomy" id="40482"/>
    <lineage>
        <taxon>Eukaryota</taxon>
        <taxon>Fungi</taxon>
        <taxon>Dikarya</taxon>
        <taxon>Basidiomycota</taxon>
        <taxon>Agaricomycotina</taxon>
        <taxon>Agaricomycetes</taxon>
        <taxon>Agaricomycetidae</taxon>
        <taxon>Agaricales</taxon>
        <taxon>Marasmiineae</taxon>
        <taxon>Omphalotaceae</taxon>
        <taxon>Lentinula</taxon>
    </lineage>
</organism>
<dbReference type="Proteomes" id="UP001150217">
    <property type="component" value="Unassembled WGS sequence"/>
</dbReference>
<name>A0ABQ8VFQ2_9AGAR</name>